<accession>A0ABD3D5Y7</accession>
<dbReference type="EMBL" id="JAVIJP010000026">
    <property type="protein sequence ID" value="KAL3636694.1"/>
    <property type="molecule type" value="Genomic_DNA"/>
</dbReference>
<name>A0ABD3D5Y7_9LAMI</name>
<reference evidence="2" key="1">
    <citation type="journal article" date="2024" name="IScience">
        <title>Strigolactones Initiate the Formation of Haustorium-like Structures in Castilleja.</title>
        <authorList>
            <person name="Buerger M."/>
            <person name="Peterson D."/>
            <person name="Chory J."/>
        </authorList>
    </citation>
    <scope>NUCLEOTIDE SEQUENCE [LARGE SCALE GENOMIC DNA]</scope>
</reference>
<keyword evidence="2" id="KW-1185">Reference proteome</keyword>
<protein>
    <submittedName>
        <fullName evidence="1">Uncharacterized protein</fullName>
    </submittedName>
</protein>
<organism evidence="1 2">
    <name type="scientific">Castilleja foliolosa</name>
    <dbReference type="NCBI Taxonomy" id="1961234"/>
    <lineage>
        <taxon>Eukaryota</taxon>
        <taxon>Viridiplantae</taxon>
        <taxon>Streptophyta</taxon>
        <taxon>Embryophyta</taxon>
        <taxon>Tracheophyta</taxon>
        <taxon>Spermatophyta</taxon>
        <taxon>Magnoliopsida</taxon>
        <taxon>eudicotyledons</taxon>
        <taxon>Gunneridae</taxon>
        <taxon>Pentapetalae</taxon>
        <taxon>asterids</taxon>
        <taxon>lamiids</taxon>
        <taxon>Lamiales</taxon>
        <taxon>Orobanchaceae</taxon>
        <taxon>Pedicularideae</taxon>
        <taxon>Castillejinae</taxon>
        <taxon>Castilleja</taxon>
    </lineage>
</organism>
<gene>
    <name evidence="1" type="ORF">CASFOL_018993</name>
</gene>
<dbReference type="Proteomes" id="UP001632038">
    <property type="component" value="Unassembled WGS sequence"/>
</dbReference>
<evidence type="ECO:0000313" key="1">
    <source>
        <dbReference type="EMBL" id="KAL3636694.1"/>
    </source>
</evidence>
<dbReference type="AlphaFoldDB" id="A0ABD3D5Y7"/>
<proteinExistence type="predicted"/>
<evidence type="ECO:0000313" key="2">
    <source>
        <dbReference type="Proteomes" id="UP001632038"/>
    </source>
</evidence>
<comment type="caution">
    <text evidence="1">The sequence shown here is derived from an EMBL/GenBank/DDBJ whole genome shotgun (WGS) entry which is preliminary data.</text>
</comment>
<sequence>MPSGLLHYSWSTLQRSERKPIQNGEQDKFLNRESKEETIIEQLGFLENLMQIIYQVL</sequence>